<dbReference type="InterPro" id="IPR036250">
    <property type="entry name" value="AcylCo_DH-like_C"/>
</dbReference>
<dbReference type="InterPro" id="IPR009075">
    <property type="entry name" value="AcylCo_DH/oxidase_C"/>
</dbReference>
<dbReference type="CDD" id="cd00567">
    <property type="entry name" value="ACAD"/>
    <property type="match status" value="1"/>
</dbReference>
<dbReference type="RefSeq" id="WP_189398325.1">
    <property type="nucleotide sequence ID" value="NZ_BMXA01000001.1"/>
</dbReference>
<evidence type="ECO:0000256" key="5">
    <source>
        <dbReference type="ARBA" id="ARBA00023002"/>
    </source>
</evidence>
<dbReference type="Pfam" id="PF02770">
    <property type="entry name" value="Acyl-CoA_dh_M"/>
    <property type="match status" value="1"/>
</dbReference>
<evidence type="ECO:0000259" key="7">
    <source>
        <dbReference type="Pfam" id="PF00441"/>
    </source>
</evidence>
<dbReference type="InterPro" id="IPR009100">
    <property type="entry name" value="AcylCoA_DH/oxidase_NM_dom_sf"/>
</dbReference>
<accession>A0A918VH65</accession>
<dbReference type="Gene3D" id="2.40.110.10">
    <property type="entry name" value="Butyryl-CoA Dehydrogenase, subunit A, domain 2"/>
    <property type="match status" value="1"/>
</dbReference>
<dbReference type="GO" id="GO:0003995">
    <property type="term" value="F:acyl-CoA dehydrogenase activity"/>
    <property type="evidence" value="ECO:0007669"/>
    <property type="project" value="TreeGrafter"/>
</dbReference>
<evidence type="ECO:0000256" key="1">
    <source>
        <dbReference type="ARBA" id="ARBA00001974"/>
    </source>
</evidence>
<evidence type="ECO:0000313" key="11">
    <source>
        <dbReference type="Proteomes" id="UP000614811"/>
    </source>
</evidence>
<evidence type="ECO:0000259" key="9">
    <source>
        <dbReference type="Pfam" id="PF02771"/>
    </source>
</evidence>
<comment type="caution">
    <text evidence="10">The sequence shown here is derived from an EMBL/GenBank/DDBJ whole genome shotgun (WGS) entry which is preliminary data.</text>
</comment>
<evidence type="ECO:0000256" key="3">
    <source>
        <dbReference type="ARBA" id="ARBA00022630"/>
    </source>
</evidence>
<evidence type="ECO:0000256" key="2">
    <source>
        <dbReference type="ARBA" id="ARBA00009347"/>
    </source>
</evidence>
<dbReference type="SUPFAM" id="SSF56645">
    <property type="entry name" value="Acyl-CoA dehydrogenase NM domain-like"/>
    <property type="match status" value="1"/>
</dbReference>
<dbReference type="Gene3D" id="1.20.140.10">
    <property type="entry name" value="Butyryl-CoA Dehydrogenase, subunit A, domain 3"/>
    <property type="match status" value="1"/>
</dbReference>
<comment type="similarity">
    <text evidence="2 6">Belongs to the acyl-CoA dehydrogenase family.</text>
</comment>
<dbReference type="Pfam" id="PF02771">
    <property type="entry name" value="Acyl-CoA_dh_N"/>
    <property type="match status" value="1"/>
</dbReference>
<dbReference type="InterPro" id="IPR037069">
    <property type="entry name" value="AcylCoA_DH/ox_N_sf"/>
</dbReference>
<keyword evidence="11" id="KW-1185">Reference proteome</keyword>
<dbReference type="SUPFAM" id="SSF47203">
    <property type="entry name" value="Acyl-CoA dehydrogenase C-terminal domain-like"/>
    <property type="match status" value="1"/>
</dbReference>
<dbReference type="GO" id="GO:0050660">
    <property type="term" value="F:flavin adenine dinucleotide binding"/>
    <property type="evidence" value="ECO:0007669"/>
    <property type="project" value="InterPro"/>
</dbReference>
<reference evidence="10" key="1">
    <citation type="journal article" date="2014" name="Int. J. Syst. Evol. Microbiol.">
        <title>Complete genome sequence of Corynebacterium casei LMG S-19264T (=DSM 44701T), isolated from a smear-ripened cheese.</title>
        <authorList>
            <consortium name="US DOE Joint Genome Institute (JGI-PGF)"/>
            <person name="Walter F."/>
            <person name="Albersmeier A."/>
            <person name="Kalinowski J."/>
            <person name="Ruckert C."/>
        </authorList>
    </citation>
    <scope>NUCLEOTIDE SEQUENCE</scope>
    <source>
        <strain evidence="10">KCTC 12711</strain>
    </source>
</reference>
<dbReference type="AlphaFoldDB" id="A0A918VH65"/>
<protein>
    <submittedName>
        <fullName evidence="10">Acyl-CoA dehydrogenase short-chain specific</fullName>
    </submittedName>
</protein>
<dbReference type="PANTHER" id="PTHR43884">
    <property type="entry name" value="ACYL-COA DEHYDROGENASE"/>
    <property type="match status" value="1"/>
</dbReference>
<keyword evidence="3 6" id="KW-0285">Flavoprotein</keyword>
<evidence type="ECO:0000256" key="6">
    <source>
        <dbReference type="RuleBase" id="RU362125"/>
    </source>
</evidence>
<keyword evidence="5 6" id="KW-0560">Oxidoreductase</keyword>
<feature type="domain" description="Acyl-CoA oxidase/dehydrogenase middle" evidence="8">
    <location>
        <begin position="121"/>
        <end position="213"/>
    </location>
</feature>
<feature type="domain" description="Acyl-CoA dehydrogenase/oxidase C-terminal" evidence="7">
    <location>
        <begin position="223"/>
        <end position="363"/>
    </location>
</feature>
<dbReference type="Gene3D" id="1.10.540.10">
    <property type="entry name" value="Acyl-CoA dehydrogenase/oxidase, N-terminal domain"/>
    <property type="match status" value="1"/>
</dbReference>
<evidence type="ECO:0000256" key="4">
    <source>
        <dbReference type="ARBA" id="ARBA00022827"/>
    </source>
</evidence>
<gene>
    <name evidence="10" type="ORF">GCM10008090_03930</name>
</gene>
<name>A0A918VH65_9GAMM</name>
<dbReference type="EMBL" id="BMXA01000001">
    <property type="protein sequence ID" value="GGZ98619.1"/>
    <property type="molecule type" value="Genomic_DNA"/>
</dbReference>
<dbReference type="InterPro" id="IPR046373">
    <property type="entry name" value="Acyl-CoA_Oxase/DH_mid-dom_sf"/>
</dbReference>
<organism evidence="10 11">
    <name type="scientific">Arenicella chitinivorans</name>
    <dbReference type="NCBI Taxonomy" id="1329800"/>
    <lineage>
        <taxon>Bacteria</taxon>
        <taxon>Pseudomonadati</taxon>
        <taxon>Pseudomonadota</taxon>
        <taxon>Gammaproteobacteria</taxon>
        <taxon>Arenicellales</taxon>
        <taxon>Arenicellaceae</taxon>
        <taxon>Arenicella</taxon>
    </lineage>
</organism>
<evidence type="ECO:0000313" key="10">
    <source>
        <dbReference type="EMBL" id="GGZ98619.1"/>
    </source>
</evidence>
<feature type="domain" description="Acyl-CoA dehydrogenase/oxidase N-terminal" evidence="9">
    <location>
        <begin position="6"/>
        <end position="116"/>
    </location>
</feature>
<dbReference type="InterPro" id="IPR006091">
    <property type="entry name" value="Acyl-CoA_Oxase/DH_mid-dom"/>
</dbReference>
<dbReference type="InterPro" id="IPR013786">
    <property type="entry name" value="AcylCoA_DH/ox_N"/>
</dbReference>
<dbReference type="PANTHER" id="PTHR43884:SF20">
    <property type="entry name" value="ACYL-COA DEHYDROGENASE FADE28"/>
    <property type="match status" value="1"/>
</dbReference>
<sequence length="378" mass="41249">MNLEYSEEQVLLRDSIVRWAQDNYSFDQRRASTEKTEGFEPKHWQTFADLGWLSIPFAEDFGGYGGSIIDVAAIMQELGRALVVEPVVPNVVMFGGLLEASSATDKAEILGELIGGSLMGAVALYEQQSRFDVVNVATTATADGDAYRLNGTKVCVLAAPSSSKLLVLARTSGEQTERDGLSVFLLDTQADGVTRQGYPLMDGQQAADITFTDARAELVSELGQGLSLVEDMLTRTHVALSAEAVGIMEKLNQTTVAYTKTRKQFGVPISSFQALQHRMVDTFMAFEQAKSLLVGTLCELTDEASSEHDKAKMVAGLRTMIAKNGKLIGDEAIQLHGGMGLTDELDVGHYVKRLMMINLMFGDRAFFQNQFNKLAYAV</sequence>
<reference evidence="10" key="2">
    <citation type="submission" date="2020-09" db="EMBL/GenBank/DDBJ databases">
        <authorList>
            <person name="Sun Q."/>
            <person name="Kim S."/>
        </authorList>
    </citation>
    <scope>NUCLEOTIDE SEQUENCE</scope>
    <source>
        <strain evidence="10">KCTC 12711</strain>
    </source>
</reference>
<keyword evidence="4 6" id="KW-0274">FAD</keyword>
<dbReference type="Pfam" id="PF00441">
    <property type="entry name" value="Acyl-CoA_dh_1"/>
    <property type="match status" value="1"/>
</dbReference>
<comment type="cofactor">
    <cofactor evidence="1 6">
        <name>FAD</name>
        <dbReference type="ChEBI" id="CHEBI:57692"/>
    </cofactor>
</comment>
<dbReference type="Proteomes" id="UP000614811">
    <property type="component" value="Unassembled WGS sequence"/>
</dbReference>
<evidence type="ECO:0000259" key="8">
    <source>
        <dbReference type="Pfam" id="PF02770"/>
    </source>
</evidence>
<proteinExistence type="inferred from homology"/>